<evidence type="ECO:0000256" key="2">
    <source>
        <dbReference type="SAM" id="MobiDB-lite"/>
    </source>
</evidence>
<dbReference type="OrthoDB" id="69269at2759"/>
<feature type="compositionally biased region" description="Basic and acidic residues" evidence="2">
    <location>
        <begin position="55"/>
        <end position="80"/>
    </location>
</feature>
<feature type="compositionally biased region" description="Polar residues" evidence="2">
    <location>
        <begin position="9"/>
        <end position="34"/>
    </location>
</feature>
<feature type="region of interest" description="Disordered" evidence="2">
    <location>
        <begin position="54"/>
        <end position="131"/>
    </location>
</feature>
<evidence type="ECO:0000259" key="4">
    <source>
        <dbReference type="PROSITE" id="PS51043"/>
    </source>
</evidence>
<comment type="similarity">
    <text evidence="1">Belongs to the PA-PLA1 family.</text>
</comment>
<dbReference type="Pfam" id="PF23464">
    <property type="entry name" value="WWE_3"/>
    <property type="match status" value="1"/>
</dbReference>
<dbReference type="SMART" id="SM01127">
    <property type="entry name" value="DDHD"/>
    <property type="match status" value="1"/>
</dbReference>
<dbReference type="PROSITE" id="PS51043">
    <property type="entry name" value="DDHD"/>
    <property type="match status" value="1"/>
</dbReference>
<evidence type="ECO:0000259" key="3">
    <source>
        <dbReference type="PROSITE" id="PS50918"/>
    </source>
</evidence>
<dbReference type="PANTHER" id="PTHR23509:SF10">
    <property type="entry name" value="LD21067P"/>
    <property type="match status" value="1"/>
</dbReference>
<comment type="caution">
    <text evidence="5">The sequence shown here is derived from an EMBL/GenBank/DDBJ whole genome shotgun (WGS) entry which is preliminary data.</text>
</comment>
<feature type="domain" description="WWE" evidence="3">
    <location>
        <begin position="176"/>
        <end position="262"/>
    </location>
</feature>
<dbReference type="PROSITE" id="PS50918">
    <property type="entry name" value="WWE"/>
    <property type="match status" value="1"/>
</dbReference>
<accession>A0A1W0WMV8</accession>
<name>A0A1W0WMV8_HYPEX</name>
<protein>
    <submittedName>
        <fullName evidence="5">SEC23-interacting protein</fullName>
    </submittedName>
</protein>
<feature type="compositionally biased region" description="Polar residues" evidence="2">
    <location>
        <begin position="101"/>
        <end position="120"/>
    </location>
</feature>
<evidence type="ECO:0000313" key="6">
    <source>
        <dbReference type="Proteomes" id="UP000192578"/>
    </source>
</evidence>
<evidence type="ECO:0000313" key="5">
    <source>
        <dbReference type="EMBL" id="OQV16551.1"/>
    </source>
</evidence>
<dbReference type="InterPro" id="IPR004170">
    <property type="entry name" value="WWE_dom"/>
</dbReference>
<feature type="domain" description="DDHD" evidence="4">
    <location>
        <begin position="624"/>
        <end position="845"/>
    </location>
</feature>
<sequence>MLNDGGGLANSSDMGEEGSSTSGQSILRQQSKIVRRSSSMLDLMKYSMARANEIPAKETHRKPEEAWKTGRSDIISEHQQTKRIAAASSIENDGSKPGQDFKQSGRTSLRTPTYSEQTYMRRSRHDTDPCSSLSDPIYMAAPNTLSRSNTWFSSLSDYSSSMDYQSSFDSVDGLFSRNGPMVLPFEPVHSHWFFCRQENGKDVWIPFTHYDSKSLEEAFHQNRRGDHSINIISTQGGRYDVDLKERKLTAVYWEEEKFPVRRGTWFSKMAGEVFVPYEEQIADKLEGEYRLICKTGDWQKRIDLPGGETIILHSENAMIHYDATKSWTDVAETLYKNQKTVKRGWEGTCMPDEGEWEPIDHVVFVSHGIGSYCDLKWRTLNQCVDAFRLMSRNLLRDHFNFAGKKGKSFRVEFIPINWHGILHSDNTELENRIKRITLPTIPIVRYFANDYVLDILFYSSPKYCKIIADHVASDMNRLHALFLQRQTHGGETDSIHIIADHVASDMNRLHALFLQRNPGYKGGLSIIGHSLGSIVLFDMLSHQPDPSVKSPSKRSKNCVDAGFVTQPAEVAFENELGGSGSQEGLSPRTSYSRQGSGSGSFVSADYVVPPFMGAGYPSIRYPVLSFKPSAFFAIGSPVGMFLAVRGVTQIAEDYSLPTCPKFLNIFHPTDPVAYRIEPLLIPEACKLPAAVIENHKSRQRLHLVQKNLATVASSLKSRLLDPVRALASFAGIPNFASLAGLPSKVRAQFLNEEQPGVNVTPQTEEEPPNDPELGPAAPTPSGSRQNGEIPKIKVFGQLNGGDRIDYVLQQGPLESLNQYLFALHSHAVYWDSEDCLLFILRQIIDIERDNLSASMEESEEDESQYI</sequence>
<evidence type="ECO:0000256" key="1">
    <source>
        <dbReference type="ARBA" id="ARBA00038464"/>
    </source>
</evidence>
<dbReference type="Proteomes" id="UP000192578">
    <property type="component" value="Unassembled WGS sequence"/>
</dbReference>
<feature type="region of interest" description="Disordered" evidence="2">
    <location>
        <begin position="1"/>
        <end position="34"/>
    </location>
</feature>
<dbReference type="InterPro" id="IPR004177">
    <property type="entry name" value="DDHD_dom"/>
</dbReference>
<proteinExistence type="inferred from homology"/>
<feature type="region of interest" description="Disordered" evidence="2">
    <location>
        <begin position="576"/>
        <end position="596"/>
    </location>
</feature>
<dbReference type="GO" id="GO:0005737">
    <property type="term" value="C:cytoplasm"/>
    <property type="evidence" value="ECO:0007669"/>
    <property type="project" value="TreeGrafter"/>
</dbReference>
<dbReference type="Pfam" id="PF02862">
    <property type="entry name" value="DDHD"/>
    <property type="match status" value="1"/>
</dbReference>
<organism evidence="5 6">
    <name type="scientific">Hypsibius exemplaris</name>
    <name type="common">Freshwater tardigrade</name>
    <dbReference type="NCBI Taxonomy" id="2072580"/>
    <lineage>
        <taxon>Eukaryota</taxon>
        <taxon>Metazoa</taxon>
        <taxon>Ecdysozoa</taxon>
        <taxon>Tardigrada</taxon>
        <taxon>Eutardigrada</taxon>
        <taxon>Parachela</taxon>
        <taxon>Hypsibioidea</taxon>
        <taxon>Hypsibiidae</taxon>
        <taxon>Hypsibius</taxon>
    </lineage>
</organism>
<keyword evidence="6" id="KW-1185">Reference proteome</keyword>
<dbReference type="GO" id="GO:0046872">
    <property type="term" value="F:metal ion binding"/>
    <property type="evidence" value="ECO:0007669"/>
    <property type="project" value="InterPro"/>
</dbReference>
<feature type="region of interest" description="Disordered" evidence="2">
    <location>
        <begin position="754"/>
        <end position="789"/>
    </location>
</feature>
<dbReference type="EMBL" id="MTYJ01000073">
    <property type="protein sequence ID" value="OQV16551.1"/>
    <property type="molecule type" value="Genomic_DNA"/>
</dbReference>
<reference evidence="6" key="1">
    <citation type="submission" date="2017-01" db="EMBL/GenBank/DDBJ databases">
        <title>Comparative genomics of anhydrobiosis in the tardigrade Hypsibius dujardini.</title>
        <authorList>
            <person name="Yoshida Y."/>
            <person name="Koutsovoulos G."/>
            <person name="Laetsch D."/>
            <person name="Stevens L."/>
            <person name="Kumar S."/>
            <person name="Horikawa D."/>
            <person name="Ishino K."/>
            <person name="Komine S."/>
            <person name="Tomita M."/>
            <person name="Blaxter M."/>
            <person name="Arakawa K."/>
        </authorList>
    </citation>
    <scope>NUCLEOTIDE SEQUENCE [LARGE SCALE GENOMIC DNA]</scope>
    <source>
        <strain evidence="6">Z151</strain>
    </source>
</reference>
<gene>
    <name evidence="5" type="ORF">BV898_09386</name>
</gene>
<dbReference type="InterPro" id="IPR058055">
    <property type="entry name" value="PA-PLA1"/>
</dbReference>
<dbReference type="PANTHER" id="PTHR23509">
    <property type="entry name" value="PA-PL1 PHOSPHOLIPASE FAMILY"/>
    <property type="match status" value="1"/>
</dbReference>
<dbReference type="AlphaFoldDB" id="A0A1W0WMV8"/>
<dbReference type="InterPro" id="IPR057826">
    <property type="entry name" value="WWE_C20G8.02"/>
</dbReference>
<dbReference type="Pfam" id="PF23463">
    <property type="entry name" value="WWE_2"/>
    <property type="match status" value="1"/>
</dbReference>
<dbReference type="GO" id="GO:0004620">
    <property type="term" value="F:phospholipase activity"/>
    <property type="evidence" value="ECO:0007669"/>
    <property type="project" value="TreeGrafter"/>
</dbReference>
<feature type="compositionally biased region" description="Polar residues" evidence="2">
    <location>
        <begin position="587"/>
        <end position="596"/>
    </location>
</feature>
<dbReference type="InterPro" id="IPR057825">
    <property type="entry name" value="WWE_SEC23-DDH2"/>
</dbReference>